<dbReference type="InterPro" id="IPR036259">
    <property type="entry name" value="MFS_trans_sf"/>
</dbReference>
<keyword evidence="6 7" id="KW-0472">Membrane</keyword>
<dbReference type="PANTHER" id="PTHR23511:SF35">
    <property type="entry name" value="MAJOR FACILITATOR SUPERFAMILY (MFS) PROFILE DOMAIN-CONTAINING PROTEIN"/>
    <property type="match status" value="1"/>
</dbReference>
<feature type="transmembrane region" description="Helical" evidence="7">
    <location>
        <begin position="301"/>
        <end position="319"/>
    </location>
</feature>
<dbReference type="Gene3D" id="1.20.1250.20">
    <property type="entry name" value="MFS general substrate transporter like domains"/>
    <property type="match status" value="2"/>
</dbReference>
<evidence type="ECO:0000256" key="3">
    <source>
        <dbReference type="ARBA" id="ARBA00022448"/>
    </source>
</evidence>
<reference evidence="9" key="1">
    <citation type="submission" date="2022-03" db="EMBL/GenBank/DDBJ databases">
        <authorList>
            <person name="Lindestad O."/>
        </authorList>
    </citation>
    <scope>NUCLEOTIDE SEQUENCE</scope>
</reference>
<feature type="transmembrane region" description="Helical" evidence="7">
    <location>
        <begin position="417"/>
        <end position="435"/>
    </location>
</feature>
<feature type="transmembrane region" description="Helical" evidence="7">
    <location>
        <begin position="325"/>
        <end position="344"/>
    </location>
</feature>
<feature type="transmembrane region" description="Helical" evidence="7">
    <location>
        <begin position="441"/>
        <end position="462"/>
    </location>
</feature>
<comment type="similarity">
    <text evidence="2">Belongs to the major facilitator superfamily.</text>
</comment>
<feature type="transmembrane region" description="Helical" evidence="7">
    <location>
        <begin position="67"/>
        <end position="86"/>
    </location>
</feature>
<dbReference type="InterPro" id="IPR020846">
    <property type="entry name" value="MFS_dom"/>
</dbReference>
<keyword evidence="3" id="KW-0813">Transport</keyword>
<dbReference type="AlphaFoldDB" id="A0A8S4SQS7"/>
<dbReference type="PANTHER" id="PTHR23511">
    <property type="entry name" value="SYNAPTIC VESICLE GLYCOPROTEIN 2"/>
    <property type="match status" value="1"/>
</dbReference>
<proteinExistence type="inferred from homology"/>
<feature type="transmembrane region" description="Helical" evidence="7">
    <location>
        <begin position="356"/>
        <end position="375"/>
    </location>
</feature>
<keyword evidence="10" id="KW-1185">Reference proteome</keyword>
<evidence type="ECO:0000256" key="7">
    <source>
        <dbReference type="SAM" id="Phobius"/>
    </source>
</evidence>
<keyword evidence="5 7" id="KW-1133">Transmembrane helix</keyword>
<evidence type="ECO:0000256" key="5">
    <source>
        <dbReference type="ARBA" id="ARBA00022989"/>
    </source>
</evidence>
<feature type="transmembrane region" description="Helical" evidence="7">
    <location>
        <begin position="155"/>
        <end position="178"/>
    </location>
</feature>
<gene>
    <name evidence="9" type="primary">jg18955</name>
    <name evidence="9" type="ORF">PAEG_LOCUS27814</name>
</gene>
<evidence type="ECO:0000313" key="9">
    <source>
        <dbReference type="EMBL" id="CAH2269745.1"/>
    </source>
</evidence>
<dbReference type="GO" id="GO:0016020">
    <property type="term" value="C:membrane"/>
    <property type="evidence" value="ECO:0007669"/>
    <property type="project" value="UniProtKB-SubCell"/>
</dbReference>
<accession>A0A8S4SQS7</accession>
<dbReference type="Proteomes" id="UP000838756">
    <property type="component" value="Unassembled WGS sequence"/>
</dbReference>
<dbReference type="EMBL" id="CAKXAJ010026541">
    <property type="protein sequence ID" value="CAH2269745.1"/>
    <property type="molecule type" value="Genomic_DNA"/>
</dbReference>
<sequence length="558" mass="60911">METSDSDKALGKCSFEDALDISGFGKYNYGMLSVCCLLILQMYIDIFGLSVLLPSVSCDMDLTTNDQGLLCAVPLIGIMVSSYAWGLCADTLGRRKTMIIAMPIGLLLTLATSIAPNFTSLCLLKLLSAGFSSAANASAFVLLGETVPRERRSRFMFLMASATMVGQLIISLPALPVFSLKFHIYVPWLSIEYRPWRLLMQILCIPGGLGLIGIVLLEESPKFLLSKGLEQRALDVLKKMYHSNTGLHYDNYPTSSINKDCDHVIQPLTLYAVMVYSGLCGTLNLLLTFVVGPLGRKKTTLLVFIVCITCGVVLMFIRVPMLSILMFYMFPYVALILGNINSYLVELNPTYLRGMATCLSVVVARGFGFASVQLIGRLLVANCEPMIAGYIVIVIRVMISSYAWGLCADTLGRRKTLLLAMPAGMLLNLGASIAPNYASLAVLKFFSAGFTSSANAAGFVLLGESVPVRFRGRFMFLMASATISTGYTMWVPTMTNAYFDGEDRTGKVFCEVASTAASSNDTVHVTRQCDENNIVGMVFIVKQIIIKSTNYKALVFSE</sequence>
<evidence type="ECO:0000259" key="8">
    <source>
        <dbReference type="PROSITE" id="PS50850"/>
    </source>
</evidence>
<keyword evidence="4 7" id="KW-0812">Transmembrane</keyword>
<dbReference type="PROSITE" id="PS50850">
    <property type="entry name" value="MFS"/>
    <property type="match status" value="1"/>
</dbReference>
<feature type="transmembrane region" description="Helical" evidence="7">
    <location>
        <begin position="198"/>
        <end position="217"/>
    </location>
</feature>
<comment type="subcellular location">
    <subcellularLocation>
        <location evidence="1">Membrane</location>
        <topology evidence="1">Multi-pass membrane protein</topology>
    </subcellularLocation>
</comment>
<dbReference type="SUPFAM" id="SSF103473">
    <property type="entry name" value="MFS general substrate transporter"/>
    <property type="match status" value="2"/>
</dbReference>
<evidence type="ECO:0000256" key="4">
    <source>
        <dbReference type="ARBA" id="ARBA00022692"/>
    </source>
</evidence>
<dbReference type="GO" id="GO:0022857">
    <property type="term" value="F:transmembrane transporter activity"/>
    <property type="evidence" value="ECO:0007669"/>
    <property type="project" value="InterPro"/>
</dbReference>
<evidence type="ECO:0000313" key="10">
    <source>
        <dbReference type="Proteomes" id="UP000838756"/>
    </source>
</evidence>
<organism evidence="9 10">
    <name type="scientific">Pararge aegeria aegeria</name>
    <dbReference type="NCBI Taxonomy" id="348720"/>
    <lineage>
        <taxon>Eukaryota</taxon>
        <taxon>Metazoa</taxon>
        <taxon>Ecdysozoa</taxon>
        <taxon>Arthropoda</taxon>
        <taxon>Hexapoda</taxon>
        <taxon>Insecta</taxon>
        <taxon>Pterygota</taxon>
        <taxon>Neoptera</taxon>
        <taxon>Endopterygota</taxon>
        <taxon>Lepidoptera</taxon>
        <taxon>Glossata</taxon>
        <taxon>Ditrysia</taxon>
        <taxon>Papilionoidea</taxon>
        <taxon>Nymphalidae</taxon>
        <taxon>Satyrinae</taxon>
        <taxon>Satyrini</taxon>
        <taxon>Parargina</taxon>
        <taxon>Pararge</taxon>
    </lineage>
</organism>
<evidence type="ECO:0000256" key="2">
    <source>
        <dbReference type="ARBA" id="ARBA00008335"/>
    </source>
</evidence>
<evidence type="ECO:0000256" key="6">
    <source>
        <dbReference type="ARBA" id="ARBA00023136"/>
    </source>
</evidence>
<feature type="domain" description="Major facilitator superfamily (MFS) profile" evidence="8">
    <location>
        <begin position="31"/>
        <end position="558"/>
    </location>
</feature>
<feature type="transmembrane region" description="Helical" evidence="7">
    <location>
        <begin position="98"/>
        <end position="118"/>
    </location>
</feature>
<comment type="caution">
    <text evidence="9">The sequence shown here is derived from an EMBL/GenBank/DDBJ whole genome shotgun (WGS) entry which is preliminary data.</text>
</comment>
<evidence type="ECO:0000256" key="1">
    <source>
        <dbReference type="ARBA" id="ARBA00004141"/>
    </source>
</evidence>
<feature type="transmembrane region" description="Helical" evidence="7">
    <location>
        <begin position="29"/>
        <end position="55"/>
    </location>
</feature>
<dbReference type="OrthoDB" id="433512at2759"/>
<protein>
    <submittedName>
        <fullName evidence="9">Jg18955 protein</fullName>
    </submittedName>
</protein>
<feature type="transmembrane region" description="Helical" evidence="7">
    <location>
        <begin position="124"/>
        <end position="143"/>
    </location>
</feature>
<dbReference type="Pfam" id="PF00083">
    <property type="entry name" value="Sugar_tr"/>
    <property type="match status" value="1"/>
</dbReference>
<name>A0A8S4SQS7_9NEOP</name>
<feature type="transmembrane region" description="Helical" evidence="7">
    <location>
        <begin position="474"/>
        <end position="491"/>
    </location>
</feature>
<dbReference type="InterPro" id="IPR005828">
    <property type="entry name" value="MFS_sugar_transport-like"/>
</dbReference>
<feature type="transmembrane region" description="Helical" evidence="7">
    <location>
        <begin position="387"/>
        <end position="405"/>
    </location>
</feature>